<evidence type="ECO:0000313" key="2">
    <source>
        <dbReference type="Proteomes" id="UP001596303"/>
    </source>
</evidence>
<sequence>MIQRACAINLAVADGSATINAMNVKRLDPAQDIHFHMLALHHLRVSAILAALV</sequence>
<dbReference type="RefSeq" id="WP_377375897.1">
    <property type="nucleotide sequence ID" value="NZ_JBHSSW010000004.1"/>
</dbReference>
<evidence type="ECO:0000313" key="1">
    <source>
        <dbReference type="EMBL" id="MFC6197262.1"/>
    </source>
</evidence>
<dbReference type="EMBL" id="JBHSSW010000004">
    <property type="protein sequence ID" value="MFC6197262.1"/>
    <property type="molecule type" value="Genomic_DNA"/>
</dbReference>
<name>A0ABW1S6I3_9PROT</name>
<protein>
    <submittedName>
        <fullName evidence="1">Uncharacterized protein</fullName>
    </submittedName>
</protein>
<keyword evidence="2" id="KW-1185">Reference proteome</keyword>
<reference evidence="2" key="1">
    <citation type="journal article" date="2019" name="Int. J. Syst. Evol. Microbiol.">
        <title>The Global Catalogue of Microorganisms (GCM) 10K type strain sequencing project: providing services to taxonomists for standard genome sequencing and annotation.</title>
        <authorList>
            <consortium name="The Broad Institute Genomics Platform"/>
            <consortium name="The Broad Institute Genome Sequencing Center for Infectious Disease"/>
            <person name="Wu L."/>
            <person name="Ma J."/>
        </authorList>
    </citation>
    <scope>NUCLEOTIDE SEQUENCE [LARGE SCALE GENOMIC DNA]</scope>
    <source>
        <strain evidence="2">CGMCC-1.15741</strain>
    </source>
</reference>
<dbReference type="Proteomes" id="UP001596303">
    <property type="component" value="Unassembled WGS sequence"/>
</dbReference>
<proteinExistence type="predicted"/>
<accession>A0ABW1S6I3</accession>
<comment type="caution">
    <text evidence="1">The sequence shown here is derived from an EMBL/GenBank/DDBJ whole genome shotgun (WGS) entry which is preliminary data.</text>
</comment>
<gene>
    <name evidence="1" type="ORF">ACFQDM_04190</name>
</gene>
<organism evidence="1 2">
    <name type="scientific">Ponticaulis profundi</name>
    <dbReference type="NCBI Taxonomy" id="2665222"/>
    <lineage>
        <taxon>Bacteria</taxon>
        <taxon>Pseudomonadati</taxon>
        <taxon>Pseudomonadota</taxon>
        <taxon>Alphaproteobacteria</taxon>
        <taxon>Hyphomonadales</taxon>
        <taxon>Hyphomonadaceae</taxon>
        <taxon>Ponticaulis</taxon>
    </lineage>
</organism>